<protein>
    <recommendedName>
        <fullName evidence="1">NAD(P)-binding domain-containing protein</fullName>
    </recommendedName>
</protein>
<accession>A0A382WR50</accession>
<dbReference type="SUPFAM" id="SSF51735">
    <property type="entry name" value="NAD(P)-binding Rossmann-fold domains"/>
    <property type="match status" value="1"/>
</dbReference>
<proteinExistence type="predicted"/>
<feature type="domain" description="NAD(P)-binding" evidence="1">
    <location>
        <begin position="6"/>
        <end position="66"/>
    </location>
</feature>
<dbReference type="EMBL" id="UINC01161806">
    <property type="protein sequence ID" value="SVD61203.1"/>
    <property type="molecule type" value="Genomic_DNA"/>
</dbReference>
<name>A0A382WR50_9ZZZZ</name>
<sequence length="66" mass="7703">MKKKVLITGGAGFIAHHTIFYLLKNTDWDIVSLDRLDYSGNLNRISDMMNDFDAKEKKRLRVVHHD</sequence>
<dbReference type="Gene3D" id="3.40.50.720">
    <property type="entry name" value="NAD(P)-binding Rossmann-like Domain"/>
    <property type="match status" value="1"/>
</dbReference>
<organism evidence="2">
    <name type="scientific">marine metagenome</name>
    <dbReference type="NCBI Taxonomy" id="408172"/>
    <lineage>
        <taxon>unclassified sequences</taxon>
        <taxon>metagenomes</taxon>
        <taxon>ecological metagenomes</taxon>
    </lineage>
</organism>
<evidence type="ECO:0000313" key="2">
    <source>
        <dbReference type="EMBL" id="SVD61203.1"/>
    </source>
</evidence>
<dbReference type="InterPro" id="IPR016040">
    <property type="entry name" value="NAD(P)-bd_dom"/>
</dbReference>
<dbReference type="Pfam" id="PF16363">
    <property type="entry name" value="GDP_Man_Dehyd"/>
    <property type="match status" value="1"/>
</dbReference>
<feature type="non-terminal residue" evidence="2">
    <location>
        <position position="66"/>
    </location>
</feature>
<reference evidence="2" key="1">
    <citation type="submission" date="2018-05" db="EMBL/GenBank/DDBJ databases">
        <authorList>
            <person name="Lanie J.A."/>
            <person name="Ng W.-L."/>
            <person name="Kazmierczak K.M."/>
            <person name="Andrzejewski T.M."/>
            <person name="Davidsen T.M."/>
            <person name="Wayne K.J."/>
            <person name="Tettelin H."/>
            <person name="Glass J.I."/>
            <person name="Rusch D."/>
            <person name="Podicherti R."/>
            <person name="Tsui H.-C.T."/>
            <person name="Winkler M.E."/>
        </authorList>
    </citation>
    <scope>NUCLEOTIDE SEQUENCE</scope>
</reference>
<dbReference type="InterPro" id="IPR036291">
    <property type="entry name" value="NAD(P)-bd_dom_sf"/>
</dbReference>
<gene>
    <name evidence="2" type="ORF">METZ01_LOCUS414057</name>
</gene>
<evidence type="ECO:0000259" key="1">
    <source>
        <dbReference type="Pfam" id="PF16363"/>
    </source>
</evidence>
<dbReference type="PANTHER" id="PTHR43000">
    <property type="entry name" value="DTDP-D-GLUCOSE 4,6-DEHYDRATASE-RELATED"/>
    <property type="match status" value="1"/>
</dbReference>
<dbReference type="AlphaFoldDB" id="A0A382WR50"/>